<feature type="domain" description="HTH IS408-type" evidence="1">
    <location>
        <begin position="11"/>
        <end position="79"/>
    </location>
</feature>
<accession>A0ABR9H4H2</accession>
<keyword evidence="3" id="KW-1185">Reference proteome</keyword>
<dbReference type="Proteomes" id="UP000639010">
    <property type="component" value="Unassembled WGS sequence"/>
</dbReference>
<dbReference type="SUPFAM" id="SSF88659">
    <property type="entry name" value="Sigma3 and sigma4 domains of RNA polymerase sigma factors"/>
    <property type="match status" value="1"/>
</dbReference>
<dbReference type="EMBL" id="JADBGG010000016">
    <property type="protein sequence ID" value="MBE1425604.1"/>
    <property type="molecule type" value="Genomic_DNA"/>
</dbReference>
<dbReference type="InterPro" id="IPR017895">
    <property type="entry name" value="HTH_IS408/IS1162_type"/>
</dbReference>
<evidence type="ECO:0000313" key="2">
    <source>
        <dbReference type="EMBL" id="MBE1425604.1"/>
    </source>
</evidence>
<organism evidence="2 3">
    <name type="scientific">Desulfomicrobium macestii</name>
    <dbReference type="NCBI Taxonomy" id="90731"/>
    <lineage>
        <taxon>Bacteria</taxon>
        <taxon>Pseudomonadati</taxon>
        <taxon>Thermodesulfobacteriota</taxon>
        <taxon>Desulfovibrionia</taxon>
        <taxon>Desulfovibrionales</taxon>
        <taxon>Desulfomicrobiaceae</taxon>
        <taxon>Desulfomicrobium</taxon>
    </lineage>
</organism>
<proteinExistence type="predicted"/>
<gene>
    <name evidence="2" type="ORF">H4684_002261</name>
</gene>
<name>A0ABR9H4H2_9BACT</name>
<dbReference type="PROSITE" id="PS50532">
    <property type="entry name" value="HTH_IS408"/>
    <property type="match status" value="1"/>
</dbReference>
<sequence length="79" mass="9024">MPNSRLSMRKIKDVLRLHFDRDLSARQIGLSLKISHNTVSEYLRRAQVANLSWPLPPSLSDSELENLLFPSLPPSSVKR</sequence>
<comment type="caution">
    <text evidence="2">The sequence shown here is derived from an EMBL/GenBank/DDBJ whole genome shotgun (WGS) entry which is preliminary data.</text>
</comment>
<evidence type="ECO:0000313" key="3">
    <source>
        <dbReference type="Proteomes" id="UP000639010"/>
    </source>
</evidence>
<feature type="non-terminal residue" evidence="2">
    <location>
        <position position="79"/>
    </location>
</feature>
<reference evidence="2 3" key="1">
    <citation type="submission" date="2020-10" db="EMBL/GenBank/DDBJ databases">
        <title>Genomic Encyclopedia of Type Strains, Phase IV (KMG-IV): sequencing the most valuable type-strain genomes for metagenomic binning, comparative biology and taxonomic classification.</title>
        <authorList>
            <person name="Goeker M."/>
        </authorList>
    </citation>
    <scope>NUCLEOTIDE SEQUENCE [LARGE SCALE GENOMIC DNA]</scope>
    <source>
        <strain evidence="2 3">DSM 4194</strain>
    </source>
</reference>
<protein>
    <submittedName>
        <fullName evidence="2">AAA+ superfamily ATPase</fullName>
    </submittedName>
</protein>
<evidence type="ECO:0000259" key="1">
    <source>
        <dbReference type="PROSITE" id="PS50532"/>
    </source>
</evidence>
<dbReference type="InterPro" id="IPR013324">
    <property type="entry name" value="RNA_pol_sigma_r3/r4-like"/>
</dbReference>